<dbReference type="Pfam" id="PF00069">
    <property type="entry name" value="Pkinase"/>
    <property type="match status" value="1"/>
</dbReference>
<accession>A0A139H9K3</accession>
<dbReference type="InterPro" id="IPR011009">
    <property type="entry name" value="Kinase-like_dom_sf"/>
</dbReference>
<dbReference type="GO" id="GO:0007165">
    <property type="term" value="P:signal transduction"/>
    <property type="evidence" value="ECO:0007669"/>
    <property type="project" value="TreeGrafter"/>
</dbReference>
<dbReference type="PROSITE" id="PS00108">
    <property type="entry name" value="PROTEIN_KINASE_ST"/>
    <property type="match status" value="1"/>
</dbReference>
<dbReference type="PANTHER" id="PTHR23257">
    <property type="entry name" value="SERINE-THREONINE PROTEIN KINASE"/>
    <property type="match status" value="1"/>
</dbReference>
<dbReference type="InterPro" id="IPR050167">
    <property type="entry name" value="Ser_Thr_protein_kinase"/>
</dbReference>
<dbReference type="PROSITE" id="PS50011">
    <property type="entry name" value="PROTEIN_KINASE_DOM"/>
    <property type="match status" value="1"/>
</dbReference>
<dbReference type="EMBL" id="LFZN01000099">
    <property type="protein sequence ID" value="KXS99122.1"/>
    <property type="molecule type" value="Genomic_DNA"/>
</dbReference>
<reference evidence="2 3" key="1">
    <citation type="submission" date="2015-07" db="EMBL/GenBank/DDBJ databases">
        <title>Comparative genomics of the Sigatoka disease complex on banana suggests a link between parallel evolutionary changes in Pseudocercospora fijiensis and Pseudocercospora eumusae and increased virulence on the banana host.</title>
        <authorList>
            <person name="Chang T.-C."/>
            <person name="Salvucci A."/>
            <person name="Crous P.W."/>
            <person name="Stergiopoulos I."/>
        </authorList>
    </citation>
    <scope>NUCLEOTIDE SEQUENCE [LARGE SCALE GENOMIC DNA]</scope>
    <source>
        <strain evidence="2 3">CBS 114824</strain>
    </source>
</reference>
<dbReference type="InterPro" id="IPR000719">
    <property type="entry name" value="Prot_kinase_dom"/>
</dbReference>
<dbReference type="Proteomes" id="UP000070133">
    <property type="component" value="Unassembled WGS sequence"/>
</dbReference>
<organism evidence="2 3">
    <name type="scientific">Pseudocercospora eumusae</name>
    <dbReference type="NCBI Taxonomy" id="321146"/>
    <lineage>
        <taxon>Eukaryota</taxon>
        <taxon>Fungi</taxon>
        <taxon>Dikarya</taxon>
        <taxon>Ascomycota</taxon>
        <taxon>Pezizomycotina</taxon>
        <taxon>Dothideomycetes</taxon>
        <taxon>Dothideomycetidae</taxon>
        <taxon>Mycosphaerellales</taxon>
        <taxon>Mycosphaerellaceae</taxon>
        <taxon>Pseudocercospora</taxon>
    </lineage>
</organism>
<evidence type="ECO:0000313" key="2">
    <source>
        <dbReference type="EMBL" id="KXS99122.1"/>
    </source>
</evidence>
<evidence type="ECO:0000313" key="3">
    <source>
        <dbReference type="Proteomes" id="UP000070133"/>
    </source>
</evidence>
<name>A0A139H9K3_9PEZI</name>
<dbReference type="AlphaFoldDB" id="A0A139H9K3"/>
<keyword evidence="3" id="KW-1185">Reference proteome</keyword>
<evidence type="ECO:0000259" key="1">
    <source>
        <dbReference type="PROSITE" id="PS50011"/>
    </source>
</evidence>
<dbReference type="Gene3D" id="1.10.510.10">
    <property type="entry name" value="Transferase(Phosphotransferase) domain 1"/>
    <property type="match status" value="1"/>
</dbReference>
<proteinExistence type="predicted"/>
<dbReference type="GO" id="GO:0005524">
    <property type="term" value="F:ATP binding"/>
    <property type="evidence" value="ECO:0007669"/>
    <property type="project" value="InterPro"/>
</dbReference>
<sequence>MAAVTAAQRKEAWTNFNLDIWRPRRDRSRGQPGQGGVTGGLNTVWARLTAAQRRTVYEHIQDYTANETLLVALPIPAQIPAVTATINVVQGYFRDIYNRMERVETLEQRTATLIGILPQRPVRARLEAHRNTLDVAITGHQQTLGAIQDLERRCRDYARDIAPDVPPLGSPAADYNAVRQYFVNHINALRQRLVDRETLRTDFDNAINALNGQAGALEVAQRRCLEAMRSEQADPLTRLRSTVAVLNVWLQNDPRNGEPYNDIPKFVTSDLRKVDDIKDFVNHLDSCKAFHDALARMIQSYEAQLSAPQPQPDINRAELRSLFPVVRAAHGEHQKWDTDTEKHIEELQTTFYDRFRDAEGDVKDEGDFDLLDEPASMAVMMRESLNAELGQEWIGPMFVGDGGHGRVSLWIKQSMDGRIVDRVVVKDTHNYNENDTQSTGLWRPPTPQPLEVAAMYKLKDLPGSETIVRIRNWKTRAPWPGINTPRYRIYAEYCEGGSLRTLRLQHHDPAKDAPLPEPFLWAVFDSLVTAGLLMEGDHLPTETPPTWDTVVHGDMKADNVFLAHNTTDRFRGWQLCKLGDFGLVMIIPAAGIEPPDDWVKCGGGGLGAPEMAKRDSSVYPESPANVWGVGFTMRELIHTDAWQGLWDNAKNHEDPWNPPAFTPADVERYSASLRVLVTRCLQLKPENRPTFTEIRRTINAATGPTGSNPSLVDLRDAPIDDPRFTDHAPHRTVDKYAMGLAVDELPPDALPFERRVTRPTVVSADEDVVGGQPGEPIATSEDLDDAVTNFLNSVASNKRTFDKIN</sequence>
<comment type="caution">
    <text evidence="2">The sequence shown here is derived from an EMBL/GenBank/DDBJ whole genome shotgun (WGS) entry which is preliminary data.</text>
</comment>
<dbReference type="SUPFAM" id="SSF56112">
    <property type="entry name" value="Protein kinase-like (PK-like)"/>
    <property type="match status" value="1"/>
</dbReference>
<dbReference type="GO" id="GO:0005737">
    <property type="term" value="C:cytoplasm"/>
    <property type="evidence" value="ECO:0007669"/>
    <property type="project" value="TreeGrafter"/>
</dbReference>
<protein>
    <recommendedName>
        <fullName evidence="1">Protein kinase domain-containing protein</fullName>
    </recommendedName>
</protein>
<dbReference type="GO" id="GO:0004672">
    <property type="term" value="F:protein kinase activity"/>
    <property type="evidence" value="ECO:0007669"/>
    <property type="project" value="InterPro"/>
</dbReference>
<feature type="domain" description="Protein kinase" evidence="1">
    <location>
        <begin position="393"/>
        <end position="711"/>
    </location>
</feature>
<dbReference type="InterPro" id="IPR008271">
    <property type="entry name" value="Ser/Thr_kinase_AS"/>
</dbReference>
<dbReference type="STRING" id="321146.A0A139H9K3"/>
<dbReference type="SMART" id="SM00220">
    <property type="entry name" value="S_TKc"/>
    <property type="match status" value="1"/>
</dbReference>
<dbReference type="OrthoDB" id="310217at2759"/>
<dbReference type="PANTHER" id="PTHR23257:SF963">
    <property type="entry name" value="AT08303P"/>
    <property type="match status" value="1"/>
</dbReference>
<gene>
    <name evidence="2" type="ORF">AC578_3532</name>
</gene>